<sequence length="123" mass="13633">MMARSPHLMTSAPSPPSIEVDFLDDQMVLSFDDDDQRLDDHMMRFAEIWPMVAQLVAYQMISSILIFCTTGTQNTLPSALTNVGLNQVKAVAGETEAGWPAGSITRYSFIFHSVLDPGPDRRV</sequence>
<dbReference type="EMBL" id="GISG01024424">
    <property type="protein sequence ID" value="MBA4619294.1"/>
    <property type="molecule type" value="Transcribed_RNA"/>
</dbReference>
<proteinExistence type="predicted"/>
<name>A0A7C8YIK8_OPUST</name>
<evidence type="ECO:0000313" key="1">
    <source>
        <dbReference type="EMBL" id="MBA4619294.1"/>
    </source>
</evidence>
<dbReference type="AlphaFoldDB" id="A0A7C8YIK8"/>
<reference evidence="1" key="1">
    <citation type="journal article" date="2013" name="J. Plant Res.">
        <title>Effect of fungi and light on seed germination of three Opuntia species from semiarid lands of central Mexico.</title>
        <authorList>
            <person name="Delgado-Sanchez P."/>
            <person name="Jimenez-Bremont J.F."/>
            <person name="Guerrero-Gonzalez Mde L."/>
            <person name="Flores J."/>
        </authorList>
    </citation>
    <scope>NUCLEOTIDE SEQUENCE</scope>
    <source>
        <tissue evidence="1">Cladode</tissue>
    </source>
</reference>
<protein>
    <submittedName>
        <fullName evidence="1">Uncharacterized protein</fullName>
    </submittedName>
</protein>
<organism evidence="1">
    <name type="scientific">Opuntia streptacantha</name>
    <name type="common">Prickly pear cactus</name>
    <name type="synonym">Opuntia cardona</name>
    <dbReference type="NCBI Taxonomy" id="393608"/>
    <lineage>
        <taxon>Eukaryota</taxon>
        <taxon>Viridiplantae</taxon>
        <taxon>Streptophyta</taxon>
        <taxon>Embryophyta</taxon>
        <taxon>Tracheophyta</taxon>
        <taxon>Spermatophyta</taxon>
        <taxon>Magnoliopsida</taxon>
        <taxon>eudicotyledons</taxon>
        <taxon>Gunneridae</taxon>
        <taxon>Pentapetalae</taxon>
        <taxon>Caryophyllales</taxon>
        <taxon>Cactineae</taxon>
        <taxon>Cactaceae</taxon>
        <taxon>Opuntioideae</taxon>
        <taxon>Opuntia</taxon>
    </lineage>
</organism>
<accession>A0A7C8YIK8</accession>
<reference evidence="1" key="2">
    <citation type="submission" date="2020-07" db="EMBL/GenBank/DDBJ databases">
        <authorList>
            <person name="Vera ALvarez R."/>
            <person name="Arias-Moreno D.M."/>
            <person name="Jimenez-Jacinto V."/>
            <person name="Jimenez-Bremont J.F."/>
            <person name="Swaminathan K."/>
            <person name="Moose S.P."/>
            <person name="Guerrero-Gonzalez M.L."/>
            <person name="Marino-Ramirez L."/>
            <person name="Landsman D."/>
            <person name="Rodriguez-Kessler M."/>
            <person name="Delgado-Sanchez P."/>
        </authorList>
    </citation>
    <scope>NUCLEOTIDE SEQUENCE</scope>
    <source>
        <tissue evidence="1">Cladode</tissue>
    </source>
</reference>